<feature type="region of interest" description="Disordered" evidence="1">
    <location>
        <begin position="32"/>
        <end position="66"/>
    </location>
</feature>
<dbReference type="Proteomes" id="UP001151760">
    <property type="component" value="Unassembled WGS sequence"/>
</dbReference>
<dbReference type="EMBL" id="BQNB010015522">
    <property type="protein sequence ID" value="GJT40991.1"/>
    <property type="molecule type" value="Genomic_DNA"/>
</dbReference>
<gene>
    <name evidence="2" type="ORF">Tco_0940856</name>
</gene>
<protein>
    <submittedName>
        <fullName evidence="2">Uncharacterized protein</fullName>
    </submittedName>
</protein>
<evidence type="ECO:0000256" key="1">
    <source>
        <dbReference type="SAM" id="MobiDB-lite"/>
    </source>
</evidence>
<name>A0ABQ5DP64_9ASTR</name>
<sequence length="349" mass="39607">MEFGKVGSFGPSSLITSLLQTSPDPVAIVTSRAVDPIGSPSSTTIDQDEQSTSTSPTNQEIQSQVTHQGTVPQFHELLIIAVQERVSWKGRLDQIRSDLTPNRQESLMTIISSGRGVLIFEDSIAQCCLEAIRIFVAMLHTSPFNLPDEVYLLRKGFIRLKQAQEAWYDDLSNFLMSKCSKAFSDVSLPEALYSQKHFWRDTVPSFKLWLSLYINTVVLRFTVSHSNLMQSRTALSYKAHPYSVSLHKGTEHPSDTKVFTMKMEILLEPTSKKLMLASTTLNIQAFKIKKSVSISFRMTQVHKTAKDHMMMIRDYDWMMISKKLKDHIQVKIMPKSLKFTASDSQDMDK</sequence>
<reference evidence="2" key="1">
    <citation type="journal article" date="2022" name="Int. J. Mol. Sci.">
        <title>Draft Genome of Tanacetum Coccineum: Genomic Comparison of Closely Related Tanacetum-Family Plants.</title>
        <authorList>
            <person name="Yamashiro T."/>
            <person name="Shiraishi A."/>
            <person name="Nakayama K."/>
            <person name="Satake H."/>
        </authorList>
    </citation>
    <scope>NUCLEOTIDE SEQUENCE</scope>
</reference>
<reference evidence="2" key="2">
    <citation type="submission" date="2022-01" db="EMBL/GenBank/DDBJ databases">
        <authorList>
            <person name="Yamashiro T."/>
            <person name="Shiraishi A."/>
            <person name="Satake H."/>
            <person name="Nakayama K."/>
        </authorList>
    </citation>
    <scope>NUCLEOTIDE SEQUENCE</scope>
</reference>
<organism evidence="2 3">
    <name type="scientific">Tanacetum coccineum</name>
    <dbReference type="NCBI Taxonomy" id="301880"/>
    <lineage>
        <taxon>Eukaryota</taxon>
        <taxon>Viridiplantae</taxon>
        <taxon>Streptophyta</taxon>
        <taxon>Embryophyta</taxon>
        <taxon>Tracheophyta</taxon>
        <taxon>Spermatophyta</taxon>
        <taxon>Magnoliopsida</taxon>
        <taxon>eudicotyledons</taxon>
        <taxon>Gunneridae</taxon>
        <taxon>Pentapetalae</taxon>
        <taxon>asterids</taxon>
        <taxon>campanulids</taxon>
        <taxon>Asterales</taxon>
        <taxon>Asteraceae</taxon>
        <taxon>Asteroideae</taxon>
        <taxon>Anthemideae</taxon>
        <taxon>Anthemidinae</taxon>
        <taxon>Tanacetum</taxon>
    </lineage>
</organism>
<evidence type="ECO:0000313" key="3">
    <source>
        <dbReference type="Proteomes" id="UP001151760"/>
    </source>
</evidence>
<evidence type="ECO:0000313" key="2">
    <source>
        <dbReference type="EMBL" id="GJT40991.1"/>
    </source>
</evidence>
<keyword evidence="3" id="KW-1185">Reference proteome</keyword>
<comment type="caution">
    <text evidence="2">The sequence shown here is derived from an EMBL/GenBank/DDBJ whole genome shotgun (WGS) entry which is preliminary data.</text>
</comment>
<accession>A0ABQ5DP64</accession>
<feature type="compositionally biased region" description="Polar residues" evidence="1">
    <location>
        <begin position="39"/>
        <end position="66"/>
    </location>
</feature>
<proteinExistence type="predicted"/>